<dbReference type="Pfam" id="PF09346">
    <property type="entry name" value="SMI1_KNR4"/>
    <property type="match status" value="1"/>
</dbReference>
<dbReference type="SUPFAM" id="SSF160631">
    <property type="entry name" value="SMI1/KNR4-like"/>
    <property type="match status" value="1"/>
</dbReference>
<proteinExistence type="predicted"/>
<accession>A0A1X7HP46</accession>
<sequence length="362" mass="41681">MNEINCKSEFITRVEQMLEHYQSLYDGNGPYVLNDQLTADQIEEFEAAAKVVLPQDYKDFLLHIGNGGKQGHHGRPFPLSLSHAKDCIESNLNTTIGLEYMSLPFSLESCNRYFGDGFENIDEDLADEEYDRMVMEALHGTITLHNDGCGYYIVMIVSGEHAGKLYYIDTCHGQGTYPVSNSFSDYYIKWLDRKITERLAHLEHNDKFSCVITKVKLGGSVRDLHVRKDQYHYSFQFEYFYPGDFVREGGYSEHTRVGDRLVVSLYMEHKSWMPLELEKIEEQDERGALQPLTVIGERSEHIVIGRVNRLFMHDPGEKCFPLYVEGLEQEVLVKGLKELVVSVGDVYKIKGQLNGNVYRIMR</sequence>
<evidence type="ECO:0000313" key="2">
    <source>
        <dbReference type="EMBL" id="SMF90316.1"/>
    </source>
</evidence>
<dbReference type="RefSeq" id="WP_208915654.1">
    <property type="nucleotide sequence ID" value="NZ_LT840184.1"/>
</dbReference>
<dbReference type="InterPro" id="IPR037883">
    <property type="entry name" value="Knr4/Smi1-like_sf"/>
</dbReference>
<evidence type="ECO:0000259" key="1">
    <source>
        <dbReference type="SMART" id="SM00860"/>
    </source>
</evidence>
<keyword evidence="3" id="KW-1185">Reference proteome</keyword>
<gene>
    <name evidence="2" type="ORF">SAMN05661091_4979</name>
</gene>
<dbReference type="InterPro" id="IPR018958">
    <property type="entry name" value="Knr4/Smi1-like_dom"/>
</dbReference>
<organism evidence="2 3">
    <name type="scientific">Paenibacillus uliginis N3/975</name>
    <dbReference type="NCBI Taxonomy" id="1313296"/>
    <lineage>
        <taxon>Bacteria</taxon>
        <taxon>Bacillati</taxon>
        <taxon>Bacillota</taxon>
        <taxon>Bacilli</taxon>
        <taxon>Bacillales</taxon>
        <taxon>Paenibacillaceae</taxon>
        <taxon>Paenibacillus</taxon>
    </lineage>
</organism>
<reference evidence="2 3" key="1">
    <citation type="submission" date="2017-04" db="EMBL/GenBank/DDBJ databases">
        <authorList>
            <person name="Afonso C.L."/>
            <person name="Miller P.J."/>
            <person name="Scott M.A."/>
            <person name="Spackman E."/>
            <person name="Goraichik I."/>
            <person name="Dimitrov K.M."/>
            <person name="Suarez D.L."/>
            <person name="Swayne D.E."/>
        </authorList>
    </citation>
    <scope>NUCLEOTIDE SEQUENCE [LARGE SCALE GENOMIC DNA]</scope>
    <source>
        <strain evidence="2 3">N3/975</strain>
    </source>
</reference>
<evidence type="ECO:0000313" key="3">
    <source>
        <dbReference type="Proteomes" id="UP000192940"/>
    </source>
</evidence>
<dbReference type="Proteomes" id="UP000192940">
    <property type="component" value="Chromosome I"/>
</dbReference>
<name>A0A1X7HP46_9BACL</name>
<dbReference type="STRING" id="1313296.SAMN05661091_4979"/>
<dbReference type="AlphaFoldDB" id="A0A1X7HP46"/>
<dbReference type="EMBL" id="LT840184">
    <property type="protein sequence ID" value="SMF90316.1"/>
    <property type="molecule type" value="Genomic_DNA"/>
</dbReference>
<feature type="domain" description="Knr4/Smi1-like" evidence="1">
    <location>
        <begin position="36"/>
        <end position="189"/>
    </location>
</feature>
<protein>
    <submittedName>
        <fullName evidence="2">SMI1 / KNR4 family (SUKH-1)</fullName>
    </submittedName>
</protein>
<dbReference type="Gene3D" id="3.40.1580.10">
    <property type="entry name" value="SMI1/KNR4-like"/>
    <property type="match status" value="1"/>
</dbReference>
<dbReference type="SMART" id="SM00860">
    <property type="entry name" value="SMI1_KNR4"/>
    <property type="match status" value="1"/>
</dbReference>